<dbReference type="InterPro" id="IPR009057">
    <property type="entry name" value="Homeodomain-like_sf"/>
</dbReference>
<dbReference type="PROSITE" id="PS51253">
    <property type="entry name" value="HTH_CENPB"/>
    <property type="match status" value="1"/>
</dbReference>
<evidence type="ECO:0000259" key="3">
    <source>
        <dbReference type="PROSITE" id="PS51253"/>
    </source>
</evidence>
<accession>A0A8K0PEA5</accession>
<dbReference type="AlphaFoldDB" id="A0A8K0PEA5"/>
<keyword evidence="2" id="KW-0238">DNA-binding</keyword>
<name>A0A8K0PEA5_LADFU</name>
<dbReference type="SMART" id="SM00674">
    <property type="entry name" value="CENPB"/>
    <property type="match status" value="1"/>
</dbReference>
<reference evidence="4" key="2">
    <citation type="submission" date="2017-10" db="EMBL/GenBank/DDBJ databases">
        <title>Ladona fulva Genome sequencing and assembly.</title>
        <authorList>
            <person name="Murali S."/>
            <person name="Richards S."/>
            <person name="Bandaranaike D."/>
            <person name="Bellair M."/>
            <person name="Blankenburg K."/>
            <person name="Chao H."/>
            <person name="Dinh H."/>
            <person name="Doddapaneni H."/>
            <person name="Dugan-Rocha S."/>
            <person name="Elkadiri S."/>
            <person name="Gnanaolivu R."/>
            <person name="Hernandez B."/>
            <person name="Skinner E."/>
            <person name="Javaid M."/>
            <person name="Lee S."/>
            <person name="Li M."/>
            <person name="Ming W."/>
            <person name="Munidasa M."/>
            <person name="Muniz J."/>
            <person name="Nguyen L."/>
            <person name="Hughes D."/>
            <person name="Osuji N."/>
            <person name="Pu L.-L."/>
            <person name="Puazo M."/>
            <person name="Qu C."/>
            <person name="Quiroz J."/>
            <person name="Raj R."/>
            <person name="Weissenberger G."/>
            <person name="Xin Y."/>
            <person name="Zou X."/>
            <person name="Han Y."/>
            <person name="Worley K."/>
            <person name="Muzny D."/>
            <person name="Gibbs R."/>
        </authorList>
    </citation>
    <scope>NUCLEOTIDE SEQUENCE</scope>
    <source>
        <strain evidence="4">Sampled in the wild</strain>
    </source>
</reference>
<dbReference type="Proteomes" id="UP000792457">
    <property type="component" value="Unassembled WGS sequence"/>
</dbReference>
<proteinExistence type="predicted"/>
<evidence type="ECO:0000256" key="2">
    <source>
        <dbReference type="ARBA" id="ARBA00023125"/>
    </source>
</evidence>
<dbReference type="InterPro" id="IPR006600">
    <property type="entry name" value="HTH_CenpB_DNA-bd_dom"/>
</dbReference>
<feature type="domain" description="HTH CENPB-type" evidence="3">
    <location>
        <begin position="15"/>
        <end position="81"/>
    </location>
</feature>
<evidence type="ECO:0000313" key="5">
    <source>
        <dbReference type="Proteomes" id="UP000792457"/>
    </source>
</evidence>
<evidence type="ECO:0000256" key="1">
    <source>
        <dbReference type="ARBA" id="ARBA00004123"/>
    </source>
</evidence>
<dbReference type="EMBL" id="KZ311331">
    <property type="protein sequence ID" value="KAG8240094.1"/>
    <property type="molecule type" value="Genomic_DNA"/>
</dbReference>
<protein>
    <recommendedName>
        <fullName evidence="3">HTH CENPB-type domain-containing protein</fullName>
    </recommendedName>
</protein>
<organism evidence="4 5">
    <name type="scientific">Ladona fulva</name>
    <name type="common">Scarce chaser dragonfly</name>
    <name type="synonym">Libellula fulva</name>
    <dbReference type="NCBI Taxonomy" id="123851"/>
    <lineage>
        <taxon>Eukaryota</taxon>
        <taxon>Metazoa</taxon>
        <taxon>Ecdysozoa</taxon>
        <taxon>Arthropoda</taxon>
        <taxon>Hexapoda</taxon>
        <taxon>Insecta</taxon>
        <taxon>Pterygota</taxon>
        <taxon>Palaeoptera</taxon>
        <taxon>Odonata</taxon>
        <taxon>Epiprocta</taxon>
        <taxon>Anisoptera</taxon>
        <taxon>Libelluloidea</taxon>
        <taxon>Libellulidae</taxon>
        <taxon>Ladona</taxon>
    </lineage>
</organism>
<evidence type="ECO:0000313" key="4">
    <source>
        <dbReference type="EMBL" id="KAG8240094.1"/>
    </source>
</evidence>
<reference evidence="4" key="1">
    <citation type="submission" date="2013-04" db="EMBL/GenBank/DDBJ databases">
        <authorList>
            <person name="Qu J."/>
            <person name="Murali S.C."/>
            <person name="Bandaranaike D."/>
            <person name="Bellair M."/>
            <person name="Blankenburg K."/>
            <person name="Chao H."/>
            <person name="Dinh H."/>
            <person name="Doddapaneni H."/>
            <person name="Downs B."/>
            <person name="Dugan-Rocha S."/>
            <person name="Elkadiri S."/>
            <person name="Gnanaolivu R.D."/>
            <person name="Hernandez B."/>
            <person name="Javaid M."/>
            <person name="Jayaseelan J.C."/>
            <person name="Lee S."/>
            <person name="Li M."/>
            <person name="Ming W."/>
            <person name="Munidasa M."/>
            <person name="Muniz J."/>
            <person name="Nguyen L."/>
            <person name="Ongeri F."/>
            <person name="Osuji N."/>
            <person name="Pu L.-L."/>
            <person name="Puazo M."/>
            <person name="Qu C."/>
            <person name="Quiroz J."/>
            <person name="Raj R."/>
            <person name="Weissenberger G."/>
            <person name="Xin Y."/>
            <person name="Zou X."/>
            <person name="Han Y."/>
            <person name="Richards S."/>
            <person name="Worley K."/>
            <person name="Muzny D."/>
            <person name="Gibbs R."/>
        </authorList>
    </citation>
    <scope>NUCLEOTIDE SEQUENCE</scope>
    <source>
        <strain evidence="4">Sampled in the wild</strain>
    </source>
</reference>
<dbReference type="SUPFAM" id="SSF46689">
    <property type="entry name" value="Homeodomain-like"/>
    <property type="match status" value="1"/>
</dbReference>
<keyword evidence="5" id="KW-1185">Reference proteome</keyword>
<sequence length="147" mass="16948">MEVIVEKFDSKTNLSKKGEEDSKHSDLNHIVFEWVCIEQRTSQFLQEKVKDTAEILKIDCFSASNGWLHSFRKRHGITFNFSCGEANDIDQNTEESCHKRLKEILSIENTKDVTNADETALIFRALSDKMLQMKGGKYLEVTSQKKD</sequence>
<dbReference type="Gene3D" id="1.10.10.60">
    <property type="entry name" value="Homeodomain-like"/>
    <property type="match status" value="1"/>
</dbReference>
<dbReference type="GO" id="GO:0003677">
    <property type="term" value="F:DNA binding"/>
    <property type="evidence" value="ECO:0007669"/>
    <property type="project" value="UniProtKB-KW"/>
</dbReference>
<gene>
    <name evidence="4" type="ORF">J437_LFUL019313</name>
</gene>
<dbReference type="GO" id="GO:0005634">
    <property type="term" value="C:nucleus"/>
    <property type="evidence" value="ECO:0007669"/>
    <property type="project" value="UniProtKB-SubCell"/>
</dbReference>
<comment type="subcellular location">
    <subcellularLocation>
        <location evidence="1">Nucleus</location>
    </subcellularLocation>
</comment>
<dbReference type="Pfam" id="PF03221">
    <property type="entry name" value="HTH_Tnp_Tc5"/>
    <property type="match status" value="1"/>
</dbReference>
<dbReference type="OrthoDB" id="125347at2759"/>
<comment type="caution">
    <text evidence="4">The sequence shown here is derived from an EMBL/GenBank/DDBJ whole genome shotgun (WGS) entry which is preliminary data.</text>
</comment>